<evidence type="ECO:0000256" key="1">
    <source>
        <dbReference type="ARBA" id="ARBA00022574"/>
    </source>
</evidence>
<feature type="repeat" description="WD" evidence="3">
    <location>
        <begin position="90"/>
        <end position="131"/>
    </location>
</feature>
<dbReference type="InParanoid" id="A0A286U8U9"/>
<dbReference type="InterPro" id="IPR015943">
    <property type="entry name" value="WD40/YVTN_repeat-like_dom_sf"/>
</dbReference>
<dbReference type="SMART" id="SM00320">
    <property type="entry name" value="WD40"/>
    <property type="match status" value="10"/>
</dbReference>
<feature type="repeat" description="WD" evidence="3">
    <location>
        <begin position="353"/>
        <end position="394"/>
    </location>
</feature>
<reference evidence="4 5" key="1">
    <citation type="journal article" date="2017" name="Mol. Ecol.">
        <title>Comparative and population genomic landscape of Phellinus noxius: A hypervariable fungus causing root rot in trees.</title>
        <authorList>
            <person name="Chung C.L."/>
            <person name="Lee T.J."/>
            <person name="Akiba M."/>
            <person name="Lee H.H."/>
            <person name="Kuo T.H."/>
            <person name="Liu D."/>
            <person name="Ke H.M."/>
            <person name="Yokoi T."/>
            <person name="Roa M.B."/>
            <person name="Lu M.J."/>
            <person name="Chang Y.Y."/>
            <person name="Ann P.J."/>
            <person name="Tsai J.N."/>
            <person name="Chen C.Y."/>
            <person name="Tzean S.S."/>
            <person name="Ota Y."/>
            <person name="Hattori T."/>
            <person name="Sahashi N."/>
            <person name="Liou R.F."/>
            <person name="Kikuchi T."/>
            <person name="Tsai I.J."/>
        </authorList>
    </citation>
    <scope>NUCLEOTIDE SEQUENCE [LARGE SCALE GENOMIC DNA]</scope>
    <source>
        <strain evidence="4 5">FFPRI411160</strain>
    </source>
</reference>
<dbReference type="OrthoDB" id="538223at2759"/>
<gene>
    <name evidence="4" type="ORF">PNOK_0886900</name>
</gene>
<organism evidence="4 5">
    <name type="scientific">Pyrrhoderma noxium</name>
    <dbReference type="NCBI Taxonomy" id="2282107"/>
    <lineage>
        <taxon>Eukaryota</taxon>
        <taxon>Fungi</taxon>
        <taxon>Dikarya</taxon>
        <taxon>Basidiomycota</taxon>
        <taxon>Agaricomycotina</taxon>
        <taxon>Agaricomycetes</taxon>
        <taxon>Hymenochaetales</taxon>
        <taxon>Hymenochaetaceae</taxon>
        <taxon>Pyrrhoderma</taxon>
    </lineage>
</organism>
<feature type="repeat" description="WD" evidence="3">
    <location>
        <begin position="11"/>
        <end position="40"/>
    </location>
</feature>
<evidence type="ECO:0000313" key="4">
    <source>
        <dbReference type="EMBL" id="PAV16011.1"/>
    </source>
</evidence>
<dbReference type="PROSITE" id="PS00678">
    <property type="entry name" value="WD_REPEATS_1"/>
    <property type="match status" value="2"/>
</dbReference>
<dbReference type="InterPro" id="IPR036322">
    <property type="entry name" value="WD40_repeat_dom_sf"/>
</dbReference>
<evidence type="ECO:0000256" key="2">
    <source>
        <dbReference type="ARBA" id="ARBA00022737"/>
    </source>
</evidence>
<accession>A0A286U8U9</accession>
<dbReference type="InterPro" id="IPR011047">
    <property type="entry name" value="Quinoprotein_ADH-like_sf"/>
</dbReference>
<keyword evidence="2" id="KW-0677">Repeat</keyword>
<keyword evidence="1 3" id="KW-0853">WD repeat</keyword>
<dbReference type="CDD" id="cd00200">
    <property type="entry name" value="WD40"/>
    <property type="match status" value="1"/>
</dbReference>
<dbReference type="SUPFAM" id="SSF50978">
    <property type="entry name" value="WD40 repeat-like"/>
    <property type="match status" value="1"/>
</dbReference>
<dbReference type="SUPFAM" id="SSF50998">
    <property type="entry name" value="Quinoprotein alcohol dehydrogenase-like"/>
    <property type="match status" value="1"/>
</dbReference>
<dbReference type="STRING" id="2282107.A0A286U8U9"/>
<proteinExistence type="predicted"/>
<dbReference type="GO" id="GO:1990234">
    <property type="term" value="C:transferase complex"/>
    <property type="evidence" value="ECO:0007669"/>
    <property type="project" value="UniProtKB-ARBA"/>
</dbReference>
<dbReference type="PANTHER" id="PTHR22847">
    <property type="entry name" value="WD40 REPEAT PROTEIN"/>
    <property type="match status" value="1"/>
</dbReference>
<dbReference type="PRINTS" id="PR00320">
    <property type="entry name" value="GPROTEINBRPT"/>
</dbReference>
<dbReference type="AlphaFoldDB" id="A0A286U8U9"/>
<evidence type="ECO:0000256" key="3">
    <source>
        <dbReference type="PROSITE-ProRule" id="PRU00221"/>
    </source>
</evidence>
<protein>
    <submittedName>
        <fullName evidence="4">WD-40 repeat-containing</fullName>
    </submittedName>
</protein>
<sequence>MVGRQIGLGLVVSAIFSPDGRSIVLGDYHGRIRIWNVDTGVQDGEALEGHASFVTCLSFSSDGRYLVSGEDDMTIMVWDMARKEVRTGPLRRHTERVTAVSFSPNGNNVVSGSWDRTILLWSALTGEVLREIECENKVYSITYSPNRLFILGGGKGWMSMWNVSNVVTPPKVFHVDESVSRTSFSPNGNRFMSGSCWHERPSIPSVKGTIQIWDASWNMEEIETTFEEQEEIDSISLSPGGKFIASGSGVGHSIYLWNVLTGELVKKLQLSSGVESLSFSPINEQHIAFGSWDGKVQLWDVTNDEPITIGRHTYNVFSAVFSPSDGEHIASCSGDKTICIWNVEHRELAVGPLTGHTDHVLALVYSPDGTWLVSGSANETFRIWDSLTGQLLSTLNEYYGWVKSVAYSSDGSRIVSGSWDITI</sequence>
<dbReference type="Gene3D" id="2.130.10.10">
    <property type="entry name" value="YVTN repeat-like/Quinoprotein amine dehydrogenase"/>
    <property type="match status" value="3"/>
</dbReference>
<dbReference type="EMBL" id="NBII01000009">
    <property type="protein sequence ID" value="PAV16011.1"/>
    <property type="molecule type" value="Genomic_DNA"/>
</dbReference>
<dbReference type="PROSITE" id="PS50082">
    <property type="entry name" value="WD_REPEATS_2"/>
    <property type="match status" value="6"/>
</dbReference>
<dbReference type="InterPro" id="IPR020472">
    <property type="entry name" value="WD40_PAC1"/>
</dbReference>
<dbReference type="Pfam" id="PF00400">
    <property type="entry name" value="WD40"/>
    <property type="match status" value="8"/>
</dbReference>
<evidence type="ECO:0000313" key="5">
    <source>
        <dbReference type="Proteomes" id="UP000217199"/>
    </source>
</evidence>
<dbReference type="PANTHER" id="PTHR22847:SF637">
    <property type="entry name" value="WD REPEAT DOMAIN 5B"/>
    <property type="match status" value="1"/>
</dbReference>
<comment type="caution">
    <text evidence="4">The sequence shown here is derived from an EMBL/GenBank/DDBJ whole genome shotgun (WGS) entry which is preliminary data.</text>
</comment>
<feature type="repeat" description="WD" evidence="3">
    <location>
        <begin position="309"/>
        <end position="344"/>
    </location>
</feature>
<name>A0A286U8U9_9AGAM</name>
<dbReference type="InterPro" id="IPR019775">
    <property type="entry name" value="WD40_repeat_CS"/>
</dbReference>
<feature type="repeat" description="WD" evidence="3">
    <location>
        <begin position="47"/>
        <end position="80"/>
    </location>
</feature>
<keyword evidence="5" id="KW-1185">Reference proteome</keyword>
<dbReference type="InterPro" id="IPR001680">
    <property type="entry name" value="WD40_rpt"/>
</dbReference>
<dbReference type="PROSITE" id="PS50294">
    <property type="entry name" value="WD_REPEATS_REGION"/>
    <property type="match status" value="4"/>
</dbReference>
<dbReference type="Proteomes" id="UP000217199">
    <property type="component" value="Unassembled WGS sequence"/>
</dbReference>
<feature type="repeat" description="WD" evidence="3">
    <location>
        <begin position="274"/>
        <end position="309"/>
    </location>
</feature>